<name>A0ABU5VYD1_9BACT</name>
<evidence type="ECO:0000313" key="2">
    <source>
        <dbReference type="EMBL" id="MEA9358075.1"/>
    </source>
</evidence>
<proteinExistence type="predicted"/>
<dbReference type="RefSeq" id="WP_323578327.1">
    <property type="nucleotide sequence ID" value="NZ_JAYGJQ010000002.1"/>
</dbReference>
<protein>
    <recommendedName>
        <fullName evidence="4">ELWxxDGT repeat-containing protein</fullName>
    </recommendedName>
</protein>
<keyword evidence="1" id="KW-0732">Signal</keyword>
<gene>
    <name evidence="2" type="ORF">SHI21_17715</name>
</gene>
<feature type="chain" id="PRO_5045293179" description="ELWxxDGT repeat-containing protein" evidence="1">
    <location>
        <begin position="19"/>
        <end position="402"/>
    </location>
</feature>
<sequence length="402" mass="44397">MKKTLALILATLTTSAIAAIPNYSAPEILARANITDGYNLPPMSFLSNTSPVINNRGDVTFKLMAFDGQNNQGLWIKRGADENGKVVYTAPDYRFVTEPSLNDNGVLAFNLYDDGVTDGIFTLNADSEKVDQILKPTDDDIIYYTYAQVLTNGKAYFRGTDQDNARTFYQYDGSLKTIITEGKNTFGQKSSYLFKPAMNDNGAMTFKRRLGEVGEWDERNPDEILLIKPNGSSYDSIIVAKDKDSDPASVFKGFFNSSSISRNNHVAFSAYLEDNTKVIILYKDGVSKNIASEKADGISEIEVFTQKVNDQGQVLFRAKDSHGKRGIYIADTNSVKRIIGEGDEIQTDLGLGRILSNPNYPGFGGDVDMNDHGEIVFYCLLVGAKDNQQEWGSAVFKISPLK</sequence>
<evidence type="ECO:0000256" key="1">
    <source>
        <dbReference type="SAM" id="SignalP"/>
    </source>
</evidence>
<feature type="signal peptide" evidence="1">
    <location>
        <begin position="1"/>
        <end position="18"/>
    </location>
</feature>
<evidence type="ECO:0008006" key="4">
    <source>
        <dbReference type="Google" id="ProtNLM"/>
    </source>
</evidence>
<dbReference type="Proteomes" id="UP001302274">
    <property type="component" value="Unassembled WGS sequence"/>
</dbReference>
<comment type="caution">
    <text evidence="2">The sequence shown here is derived from an EMBL/GenBank/DDBJ whole genome shotgun (WGS) entry which is preliminary data.</text>
</comment>
<dbReference type="EMBL" id="JAYGJQ010000002">
    <property type="protein sequence ID" value="MEA9358075.1"/>
    <property type="molecule type" value="Genomic_DNA"/>
</dbReference>
<keyword evidence="3" id="KW-1185">Reference proteome</keyword>
<organism evidence="2 3">
    <name type="scientific">Bacteriovorax antarcticus</name>
    <dbReference type="NCBI Taxonomy" id="3088717"/>
    <lineage>
        <taxon>Bacteria</taxon>
        <taxon>Pseudomonadati</taxon>
        <taxon>Bdellovibrionota</taxon>
        <taxon>Bacteriovoracia</taxon>
        <taxon>Bacteriovoracales</taxon>
        <taxon>Bacteriovoracaceae</taxon>
        <taxon>Bacteriovorax</taxon>
    </lineage>
</organism>
<accession>A0ABU5VYD1</accession>
<reference evidence="2 3" key="1">
    <citation type="submission" date="2023-11" db="EMBL/GenBank/DDBJ databases">
        <title>A Novel Polar Bacteriovorax (B. antarcticus) Isolated from the Biocrust in Antarctica.</title>
        <authorList>
            <person name="Mun W."/>
            <person name="Choi S.Y."/>
            <person name="Mitchell R.J."/>
        </authorList>
    </citation>
    <scope>NUCLEOTIDE SEQUENCE [LARGE SCALE GENOMIC DNA]</scope>
    <source>
        <strain evidence="2 3">PP10</strain>
    </source>
</reference>
<evidence type="ECO:0000313" key="3">
    <source>
        <dbReference type="Proteomes" id="UP001302274"/>
    </source>
</evidence>